<name>A0AAD8YPF9_9TELE</name>
<evidence type="ECO:0000256" key="1">
    <source>
        <dbReference type="ARBA" id="ARBA00001862"/>
    </source>
</evidence>
<comment type="pathway">
    <text evidence="2">Amino-sugar metabolism; N-acetylneuraminate metabolism.</text>
</comment>
<evidence type="ECO:0000313" key="7">
    <source>
        <dbReference type="Proteomes" id="UP001239994"/>
    </source>
</evidence>
<evidence type="ECO:0000256" key="4">
    <source>
        <dbReference type="ARBA" id="ARBA00012491"/>
    </source>
</evidence>
<feature type="non-terminal residue" evidence="6">
    <location>
        <position position="617"/>
    </location>
</feature>
<gene>
    <name evidence="6" type="ORF">P4O66_019086</name>
</gene>
<dbReference type="InterPro" id="IPR036412">
    <property type="entry name" value="HAD-like_sf"/>
</dbReference>
<dbReference type="GO" id="GO:0008781">
    <property type="term" value="F:N-acylneuraminate cytidylyltransferase activity"/>
    <property type="evidence" value="ECO:0007669"/>
    <property type="project" value="UniProtKB-EC"/>
</dbReference>
<dbReference type="Gene3D" id="3.90.550.10">
    <property type="entry name" value="Spore Coat Polysaccharide Biosynthesis Protein SpsA, Chain A"/>
    <property type="match status" value="2"/>
</dbReference>
<reference evidence="6" key="1">
    <citation type="submission" date="2023-03" db="EMBL/GenBank/DDBJ databases">
        <title>Electrophorus voltai genome.</title>
        <authorList>
            <person name="Bian C."/>
        </authorList>
    </citation>
    <scope>NUCLEOTIDE SEQUENCE</scope>
    <source>
        <strain evidence="6">CB-2022</strain>
        <tissue evidence="6">Muscle</tissue>
    </source>
</reference>
<comment type="catalytic activity">
    <reaction evidence="1">
        <text>an N-acylneuraminate + CTP = a CMP-N-acyl-beta-neuraminate + diphosphate</text>
        <dbReference type="Rhea" id="RHEA:11344"/>
        <dbReference type="ChEBI" id="CHEBI:33019"/>
        <dbReference type="ChEBI" id="CHEBI:37563"/>
        <dbReference type="ChEBI" id="CHEBI:60073"/>
        <dbReference type="ChEBI" id="CHEBI:68671"/>
        <dbReference type="EC" id="2.7.7.43"/>
    </reaction>
</comment>
<dbReference type="AlphaFoldDB" id="A0AAD8YPF9"/>
<dbReference type="Proteomes" id="UP001239994">
    <property type="component" value="Unassembled WGS sequence"/>
</dbReference>
<dbReference type="Pfam" id="PF02348">
    <property type="entry name" value="CTP_transf_3"/>
    <property type="match status" value="1"/>
</dbReference>
<dbReference type="PANTHER" id="PTHR21485">
    <property type="entry name" value="HAD SUPERFAMILY MEMBERS CMAS AND KDSC"/>
    <property type="match status" value="1"/>
</dbReference>
<proteinExistence type="inferred from homology"/>
<keyword evidence="5" id="KW-0548">Nucleotidyltransferase</keyword>
<dbReference type="InterPro" id="IPR050793">
    <property type="entry name" value="CMP-NeuNAc_synthase"/>
</dbReference>
<evidence type="ECO:0000313" key="6">
    <source>
        <dbReference type="EMBL" id="KAK1784356.1"/>
    </source>
</evidence>
<keyword evidence="5" id="KW-0808">Transferase</keyword>
<evidence type="ECO:0000256" key="2">
    <source>
        <dbReference type="ARBA" id="ARBA00005141"/>
    </source>
</evidence>
<dbReference type="InterPro" id="IPR023214">
    <property type="entry name" value="HAD_sf"/>
</dbReference>
<dbReference type="Gene3D" id="3.40.50.1000">
    <property type="entry name" value="HAD superfamily/HAD-like"/>
    <property type="match status" value="1"/>
</dbReference>
<dbReference type="PANTHER" id="PTHR21485:SF3">
    <property type="entry name" value="N-ACYLNEURAMINATE CYTIDYLYLTRANSFERASE"/>
    <property type="match status" value="1"/>
</dbReference>
<comment type="caution">
    <text evidence="6">The sequence shown here is derived from an EMBL/GenBank/DDBJ whole genome shotgun (WGS) entry which is preliminary data.</text>
</comment>
<organism evidence="6 7">
    <name type="scientific">Electrophorus voltai</name>
    <dbReference type="NCBI Taxonomy" id="2609070"/>
    <lineage>
        <taxon>Eukaryota</taxon>
        <taxon>Metazoa</taxon>
        <taxon>Chordata</taxon>
        <taxon>Craniata</taxon>
        <taxon>Vertebrata</taxon>
        <taxon>Euteleostomi</taxon>
        <taxon>Actinopterygii</taxon>
        <taxon>Neopterygii</taxon>
        <taxon>Teleostei</taxon>
        <taxon>Ostariophysi</taxon>
        <taxon>Gymnotiformes</taxon>
        <taxon>Gymnotoidei</taxon>
        <taxon>Gymnotidae</taxon>
        <taxon>Electrophorus</taxon>
    </lineage>
</organism>
<protein>
    <recommendedName>
        <fullName evidence="4">N-acylneuraminate cytidylyltransferase</fullName>
        <ecNumber evidence="4">2.7.7.43</ecNumber>
    </recommendedName>
</protein>
<dbReference type="SUPFAM" id="SSF56784">
    <property type="entry name" value="HAD-like"/>
    <property type="match status" value="1"/>
</dbReference>
<accession>A0AAD8YPF9</accession>
<dbReference type="EMBL" id="JAROKS010000260">
    <property type="protein sequence ID" value="KAK1784356.1"/>
    <property type="molecule type" value="Genomic_DNA"/>
</dbReference>
<evidence type="ECO:0000256" key="5">
    <source>
        <dbReference type="ARBA" id="ARBA00022695"/>
    </source>
</evidence>
<dbReference type="InterPro" id="IPR003329">
    <property type="entry name" value="Cytidylyl_trans"/>
</dbReference>
<dbReference type="EC" id="2.7.7.43" evidence="4"/>
<keyword evidence="7" id="KW-1185">Reference proteome</keyword>
<evidence type="ECO:0000256" key="3">
    <source>
        <dbReference type="ARBA" id="ARBA00010726"/>
    </source>
</evidence>
<sequence length="617" mass="69462">EGTDTKALNLNPAKRPHHQDWAGELCENGSFYIATKKLIDEGVLQGGKMAYFEMPAKYSIDIDIDIDWPVAEQRVLRFGYFGKDKPELVRLLLCNVLGCLTDRQISVSASGDERVSVNSRDLDGITMLQREGTEVEVDIICNIQATSPCLHPHHLIQAVEMVTKQGYDSVFSVVRRHHFRWQEVTNKEAPHTKALNLNPAKRPRRQDWPGELCENKSFYIATKKLIDEGVLQGGKMAYFEMPAEYSIDIDNDIDWPVAEQRVLRFGYFGKDKPELVRLLLCNVLGCLTDGQISLSANGDEMVSVNSRDLAGISMLQREGTEVILLTSSENPTLGRLTDKLSQKTGCVVMSLNEPKQVEVEKLMKEKKLEWKEVAYIGNDATDVDCLSLAGLSAVPLDTSAMALIAAKYRCQSAAGHGAVREFCEHILHSLQPAGNLQYQSLPPTQTLPLATSASISARSFPCRAHGRYLPWPNQRWSRLTAAEKFSRLRGWWQRWWHRFPPPIPFGGRWGPPLSQERPSWCNNANVVTLTRSCSPNLELLALKLRPFYLPREFTSVIINTVYIPPQVHIYTALCELHEALTQFQTQHRDAALIVVGDFNSANLKRAVPNLYQHVTST</sequence>
<comment type="similarity">
    <text evidence="3">Belongs to the CMP-NeuNAc synthase family.</text>
</comment>
<dbReference type="SUPFAM" id="SSF53448">
    <property type="entry name" value="Nucleotide-diphospho-sugar transferases"/>
    <property type="match status" value="2"/>
</dbReference>
<dbReference type="InterPro" id="IPR029044">
    <property type="entry name" value="Nucleotide-diphossugar_trans"/>
</dbReference>